<dbReference type="RefSeq" id="WP_340932522.1">
    <property type="nucleotide sequence ID" value="NZ_CP150496.1"/>
</dbReference>
<proteinExistence type="predicted"/>
<accession>A0ABZ2TQ65</accession>
<sequence>MKKLLLIIFLIPILIIAQEKKDAEAQNNWYKKAEMELNERQINRAFSSYRFAYELLPESKTGKKSLKLSDSLKSTLRKKLIRNIEGNWKIKILSKIKSEKDKKHYEKLGKFLRITKDSIFYYTSKQNLKANDPNISLKIKFCELMNYFPSYSDFLHSNNEIWNYNIDSTKSNLTILNYGKIDNGGESRTGNISHPSGYTYNRIK</sequence>
<protein>
    <submittedName>
        <fullName evidence="1">Uncharacterized protein</fullName>
    </submittedName>
</protein>
<evidence type="ECO:0000313" key="2">
    <source>
        <dbReference type="Proteomes" id="UP001491088"/>
    </source>
</evidence>
<organism evidence="1 2">
    <name type="scientific">Polaribacter marinaquae</name>
    <dbReference type="NCBI Taxonomy" id="1642819"/>
    <lineage>
        <taxon>Bacteria</taxon>
        <taxon>Pseudomonadati</taxon>
        <taxon>Bacteroidota</taxon>
        <taxon>Flavobacteriia</taxon>
        <taxon>Flavobacteriales</taxon>
        <taxon>Flavobacteriaceae</taxon>
    </lineage>
</organism>
<gene>
    <name evidence="1" type="ORF">WG950_11545</name>
</gene>
<reference evidence="1 2" key="1">
    <citation type="submission" date="2024-03" db="EMBL/GenBank/DDBJ databases">
        <authorList>
            <person name="Cao K."/>
        </authorList>
    </citation>
    <scope>NUCLEOTIDE SEQUENCE [LARGE SCALE GENOMIC DNA]</scope>
    <source>
        <strain evidence="1 2">MCCC 1K00696</strain>
    </source>
</reference>
<name>A0ABZ2TQ65_9FLAO</name>
<evidence type="ECO:0000313" key="1">
    <source>
        <dbReference type="EMBL" id="WYW55160.1"/>
    </source>
</evidence>
<dbReference type="Proteomes" id="UP001491088">
    <property type="component" value="Chromosome"/>
</dbReference>
<dbReference type="EMBL" id="CP150496">
    <property type="protein sequence ID" value="WYW55160.1"/>
    <property type="molecule type" value="Genomic_DNA"/>
</dbReference>
<keyword evidence="2" id="KW-1185">Reference proteome</keyword>